<reference evidence="6 7" key="1">
    <citation type="submission" date="2021-03" db="EMBL/GenBank/DDBJ databases">
        <title>Leishmania (Mundinia) martiniquensis Genome sequencing and assembly.</title>
        <authorList>
            <person name="Almutairi H."/>
            <person name="Gatherer D."/>
        </authorList>
    </citation>
    <scope>NUCLEOTIDE SEQUENCE [LARGE SCALE GENOMIC DNA]</scope>
    <source>
        <strain evidence="6">LSCM1</strain>
    </source>
</reference>
<dbReference type="InterPro" id="IPR001130">
    <property type="entry name" value="TatD-like"/>
</dbReference>
<evidence type="ECO:0000313" key="6">
    <source>
        <dbReference type="EMBL" id="KAG5484803.1"/>
    </source>
</evidence>
<comment type="caution">
    <text evidence="6">The sequence shown here is derived from an EMBL/GenBank/DDBJ whole genome shotgun (WGS) entry which is preliminary data.</text>
</comment>
<name>A0A836HNU1_9TRYP</name>
<dbReference type="PANTHER" id="PTHR10060">
    <property type="entry name" value="TATD FAMILY DEOXYRIBONUCLEASE"/>
    <property type="match status" value="1"/>
</dbReference>
<protein>
    <submittedName>
        <fullName evidence="6">Uncharacterized protein</fullName>
    </submittedName>
</protein>
<keyword evidence="3 5" id="KW-0479">Metal-binding</keyword>
<dbReference type="EMBL" id="JAFEUZ010000011">
    <property type="protein sequence ID" value="KAG5484803.1"/>
    <property type="molecule type" value="Genomic_DNA"/>
</dbReference>
<dbReference type="FunFam" id="3.20.20.140:FF:000040">
    <property type="entry name" value="Putative tatD related deoxyribonuclease"/>
    <property type="match status" value="1"/>
</dbReference>
<dbReference type="RefSeq" id="XP_067180582.1">
    <property type="nucleotide sequence ID" value="XM_067324041.1"/>
</dbReference>
<dbReference type="SUPFAM" id="SSF51556">
    <property type="entry name" value="Metallo-dependent hydrolases"/>
    <property type="match status" value="1"/>
</dbReference>
<feature type="binding site" evidence="5">
    <location>
        <position position="188"/>
    </location>
    <ligand>
        <name>a divalent metal cation</name>
        <dbReference type="ChEBI" id="CHEBI:60240"/>
        <label>2</label>
    </ligand>
</feature>
<dbReference type="GO" id="GO:0046872">
    <property type="term" value="F:metal ion binding"/>
    <property type="evidence" value="ECO:0007669"/>
    <property type="project" value="UniProtKB-KW"/>
</dbReference>
<dbReference type="GO" id="GO:0008296">
    <property type="term" value="F:3'-5'-DNA exonuclease activity"/>
    <property type="evidence" value="ECO:0007669"/>
    <property type="project" value="TreeGrafter"/>
</dbReference>
<dbReference type="Gene3D" id="3.20.20.140">
    <property type="entry name" value="Metal-dependent hydrolases"/>
    <property type="match status" value="1"/>
</dbReference>
<feature type="binding site" evidence="5">
    <location>
        <position position="163"/>
    </location>
    <ligand>
        <name>a divalent metal cation</name>
        <dbReference type="ChEBI" id="CHEBI:60240"/>
        <label>2</label>
    </ligand>
</feature>
<dbReference type="GeneID" id="92516553"/>
<evidence type="ECO:0000256" key="1">
    <source>
        <dbReference type="ARBA" id="ARBA00009275"/>
    </source>
</evidence>
<feature type="binding site" evidence="5">
    <location>
        <position position="126"/>
    </location>
    <ligand>
        <name>a divalent metal cation</name>
        <dbReference type="ChEBI" id="CHEBI:60240"/>
        <label>1</label>
    </ligand>
</feature>
<dbReference type="PROSITE" id="PS01091">
    <property type="entry name" value="TATD_3"/>
    <property type="match status" value="1"/>
</dbReference>
<evidence type="ECO:0000256" key="4">
    <source>
        <dbReference type="ARBA" id="ARBA00022801"/>
    </source>
</evidence>
<comment type="similarity">
    <text evidence="1">Belongs to the metallo-dependent hydrolases superfamily. TatD-type hydrolase family.</text>
</comment>
<keyword evidence="2" id="KW-0540">Nuclease</keyword>
<dbReference type="Proteomes" id="UP000673552">
    <property type="component" value="Chromosome 11"/>
</dbReference>
<dbReference type="PANTHER" id="PTHR10060:SF15">
    <property type="entry name" value="DEOXYRIBONUCLEASE TATDN1"/>
    <property type="match status" value="1"/>
</dbReference>
<sequence length="335" mass="37470">MTKSPPSCAQWKLIDIAVNLTDKMYTGVYNGRHHHPSDIEPVLQRAVVAGVRGLLLTGGNLEESKAVIDMCARYTTDTLQCLCTVGCHPTRCEEFLDDEEGYLKALDDLIERHSVRAGGCVAAVGEIGLDYDRLSFCPKDIQKKYFEKQLVMAKRHRLPLFLHDRNTCGDFKELLRPYLPELVGAVVHSFTGTWDELQEYLDANLFIGVNGCSLKTVENLEVVKTIPLERLMLETDAPWCEIKSTHASKKLLMAAAARTSSRQCVSDAVLTTFSTCRKEKFKEGCAVKGRNEPCAIVQVLEAVYELHRDEVSSMEHLAEVVMANTRKLFPFTAAL</sequence>
<dbReference type="InterPro" id="IPR050891">
    <property type="entry name" value="TatD-type_Hydrolase"/>
</dbReference>
<dbReference type="OrthoDB" id="6079689at2759"/>
<organism evidence="6 7">
    <name type="scientific">Leishmania martiniquensis</name>
    <dbReference type="NCBI Taxonomy" id="1580590"/>
    <lineage>
        <taxon>Eukaryota</taxon>
        <taxon>Discoba</taxon>
        <taxon>Euglenozoa</taxon>
        <taxon>Kinetoplastea</taxon>
        <taxon>Metakinetoplastina</taxon>
        <taxon>Trypanosomatida</taxon>
        <taxon>Trypanosomatidae</taxon>
        <taxon>Leishmaniinae</taxon>
        <taxon>Leishmania</taxon>
    </lineage>
</organism>
<dbReference type="AlphaFoldDB" id="A0A836HNU1"/>
<evidence type="ECO:0000256" key="5">
    <source>
        <dbReference type="PIRSR" id="PIRSR005902-1"/>
    </source>
</evidence>
<dbReference type="InterPro" id="IPR018228">
    <property type="entry name" value="DNase_TatD-rel_CS"/>
</dbReference>
<dbReference type="CDD" id="cd01310">
    <property type="entry name" value="TatD_DNAse"/>
    <property type="match status" value="1"/>
</dbReference>
<gene>
    <name evidence="6" type="ORF">LSCM1_06629</name>
</gene>
<dbReference type="KEGG" id="lmat:92516553"/>
<dbReference type="PIRSF" id="PIRSF005902">
    <property type="entry name" value="DNase_TatD"/>
    <property type="match status" value="1"/>
</dbReference>
<evidence type="ECO:0000313" key="7">
    <source>
        <dbReference type="Proteomes" id="UP000673552"/>
    </source>
</evidence>
<dbReference type="InterPro" id="IPR032466">
    <property type="entry name" value="Metal_Hydrolase"/>
</dbReference>
<keyword evidence="4" id="KW-0378">Hydrolase</keyword>
<dbReference type="GO" id="GO:0005829">
    <property type="term" value="C:cytosol"/>
    <property type="evidence" value="ECO:0007669"/>
    <property type="project" value="TreeGrafter"/>
</dbReference>
<evidence type="ECO:0000256" key="3">
    <source>
        <dbReference type="ARBA" id="ARBA00022723"/>
    </source>
</evidence>
<dbReference type="Pfam" id="PF01026">
    <property type="entry name" value="TatD_DNase"/>
    <property type="match status" value="1"/>
</dbReference>
<keyword evidence="7" id="KW-1185">Reference proteome</keyword>
<evidence type="ECO:0000256" key="2">
    <source>
        <dbReference type="ARBA" id="ARBA00022722"/>
    </source>
</evidence>
<proteinExistence type="inferred from homology"/>
<accession>A0A836HNU1</accession>
<feature type="binding site" evidence="5">
    <location>
        <position position="236"/>
    </location>
    <ligand>
        <name>a divalent metal cation</name>
        <dbReference type="ChEBI" id="CHEBI:60240"/>
        <label>1</label>
    </ligand>
</feature>